<name>A0AC61NP14_9BACT</name>
<protein>
    <submittedName>
        <fullName evidence="1">Uncharacterized protein</fullName>
    </submittedName>
</protein>
<sequence>MSTVLGLMIPLLIITISSYIIWKGTDLFDGAASYLGRNLSEGIKGATINAIGSSMPEFLSTLIFLFYLDNSSGLSGGIGITAGSAIFNLLVIPIAIMWTLKFRKMDTTITLSRKIVLRDGISLPIINILLLAILSEQLIRWYHGLLLTLSYLIYLFIIYLELKRSKKDCVQINSDEYEIEMEVSKWKRFISLDFISLMFPHRKTSRNTAIIYLIYTVLVVSIGTWLLVYAIEQIGSNTYHFAGLELNGLGLPTVFVSLILGAAASSVPDTILSVKDALKGNHRDAISNCIGSNIFDISFALGLPILIYTLVQGGPIVLTPFLSKLNVDLWIILLVINLITISAMLIRGCVDKKIGVLMTVLYIVFLVYVVFISLEGEIVTFVS</sequence>
<evidence type="ECO:0000313" key="2">
    <source>
        <dbReference type="Proteomes" id="UP000826212"/>
    </source>
</evidence>
<gene>
    <name evidence="1" type="ORF">K4L44_00860</name>
</gene>
<reference evidence="1" key="1">
    <citation type="submission" date="2021-08" db="EMBL/GenBank/DDBJ databases">
        <title>Novel anaerobic bacterium isolated from sea squirt in East Sea, Republic of Korea.</title>
        <authorList>
            <person name="Nguyen T.H."/>
            <person name="Li Z."/>
            <person name="Lee Y.-J."/>
            <person name="Ko J."/>
            <person name="Kim S.-G."/>
        </authorList>
    </citation>
    <scope>NUCLEOTIDE SEQUENCE</scope>
    <source>
        <strain evidence="1">KCTC 25031</strain>
    </source>
</reference>
<dbReference type="Proteomes" id="UP000826212">
    <property type="component" value="Chromosome"/>
</dbReference>
<accession>A0AC61NP14</accession>
<dbReference type="EMBL" id="CP081303">
    <property type="protein sequence ID" value="QZE14449.1"/>
    <property type="molecule type" value="Genomic_DNA"/>
</dbReference>
<keyword evidence="2" id="KW-1185">Reference proteome</keyword>
<organism evidence="1 2">
    <name type="scientific">Halosquirtibacter laminarini</name>
    <dbReference type="NCBI Taxonomy" id="3374600"/>
    <lineage>
        <taxon>Bacteria</taxon>
        <taxon>Pseudomonadati</taxon>
        <taxon>Bacteroidota</taxon>
        <taxon>Bacteroidia</taxon>
        <taxon>Marinilabiliales</taxon>
        <taxon>Prolixibacteraceae</taxon>
        <taxon>Halosquirtibacter</taxon>
    </lineage>
</organism>
<evidence type="ECO:0000313" key="1">
    <source>
        <dbReference type="EMBL" id="QZE14449.1"/>
    </source>
</evidence>
<proteinExistence type="predicted"/>